<dbReference type="Gene3D" id="3.40.630.30">
    <property type="match status" value="1"/>
</dbReference>
<dbReference type="SUPFAM" id="SSF55729">
    <property type="entry name" value="Acyl-CoA N-acyltransferases (Nat)"/>
    <property type="match status" value="1"/>
</dbReference>
<dbReference type="PANTHER" id="PTHR13947">
    <property type="entry name" value="GNAT FAMILY N-ACETYLTRANSFERASE"/>
    <property type="match status" value="1"/>
</dbReference>
<dbReference type="PANTHER" id="PTHR13947:SF58">
    <property type="entry name" value="8B (PUTATIVE,_PSEUDO-RELATED"/>
    <property type="match status" value="1"/>
</dbReference>
<dbReference type="InterPro" id="IPR000182">
    <property type="entry name" value="GNAT_dom"/>
</dbReference>
<evidence type="ECO:0000256" key="1">
    <source>
        <dbReference type="ARBA" id="ARBA00022679"/>
    </source>
</evidence>
<dbReference type="Proteomes" id="UP000659344">
    <property type="component" value="Unassembled WGS sequence"/>
</dbReference>
<feature type="domain" description="N-acetyltransferase" evidence="2">
    <location>
        <begin position="39"/>
        <end position="184"/>
    </location>
</feature>
<gene>
    <name evidence="3" type="ORF">GCM10008013_28860</name>
</gene>
<dbReference type="CDD" id="cd04301">
    <property type="entry name" value="NAT_SF"/>
    <property type="match status" value="1"/>
</dbReference>
<organism evidence="3 4">
    <name type="scientific">Paenibacillus segetis</name>
    <dbReference type="NCBI Taxonomy" id="1325360"/>
    <lineage>
        <taxon>Bacteria</taxon>
        <taxon>Bacillati</taxon>
        <taxon>Bacillota</taxon>
        <taxon>Bacilli</taxon>
        <taxon>Bacillales</taxon>
        <taxon>Paenibacillaceae</taxon>
        <taxon>Paenibacillus</taxon>
    </lineage>
</organism>
<dbReference type="InterPro" id="IPR016181">
    <property type="entry name" value="Acyl_CoA_acyltransferase"/>
</dbReference>
<dbReference type="RefSeq" id="WP_188539885.1">
    <property type="nucleotide sequence ID" value="NZ_BMFT01000001.1"/>
</dbReference>
<keyword evidence="4" id="KW-1185">Reference proteome</keyword>
<comment type="caution">
    <text evidence="3">The sequence shown here is derived from an EMBL/GenBank/DDBJ whole genome shotgun (WGS) entry which is preliminary data.</text>
</comment>
<evidence type="ECO:0000259" key="2">
    <source>
        <dbReference type="PROSITE" id="PS51186"/>
    </source>
</evidence>
<evidence type="ECO:0000313" key="4">
    <source>
        <dbReference type="Proteomes" id="UP000659344"/>
    </source>
</evidence>
<protein>
    <recommendedName>
        <fullName evidence="2">N-acetyltransferase domain-containing protein</fullName>
    </recommendedName>
</protein>
<reference evidence="4" key="1">
    <citation type="journal article" date="2019" name="Int. J. Syst. Evol. Microbiol.">
        <title>The Global Catalogue of Microorganisms (GCM) 10K type strain sequencing project: providing services to taxonomists for standard genome sequencing and annotation.</title>
        <authorList>
            <consortium name="The Broad Institute Genomics Platform"/>
            <consortium name="The Broad Institute Genome Sequencing Center for Infectious Disease"/>
            <person name="Wu L."/>
            <person name="Ma J."/>
        </authorList>
    </citation>
    <scope>NUCLEOTIDE SEQUENCE [LARGE SCALE GENOMIC DNA]</scope>
    <source>
        <strain evidence="4">CGMCC 1.12769</strain>
    </source>
</reference>
<dbReference type="EMBL" id="BMFT01000001">
    <property type="protein sequence ID" value="GGH27421.1"/>
    <property type="molecule type" value="Genomic_DNA"/>
</dbReference>
<keyword evidence="1" id="KW-0808">Transferase</keyword>
<dbReference type="PROSITE" id="PS51186">
    <property type="entry name" value="GNAT"/>
    <property type="match status" value="1"/>
</dbReference>
<sequence>MEIRELESFSIEEQKILGSFGYISSYKYEVNKEEIFGRISFCVDRISLESPYIKIYQEEHEDYERYNRIIPLGFSKGVFLNNDLIAVAICEPIDWNNTLNIWNFQVNEKHRKMKIGKALMENIIELARSKGFRAVVLETQNTNVPAIEFYKKCGFELEGIDLSYYSNNDAESGEIAFFMKRKLKK</sequence>
<dbReference type="Pfam" id="PF00583">
    <property type="entry name" value="Acetyltransf_1"/>
    <property type="match status" value="1"/>
</dbReference>
<accession>A0ABQ1YJA7</accession>
<dbReference type="InterPro" id="IPR050769">
    <property type="entry name" value="NAT_camello-type"/>
</dbReference>
<evidence type="ECO:0000313" key="3">
    <source>
        <dbReference type="EMBL" id="GGH27421.1"/>
    </source>
</evidence>
<proteinExistence type="predicted"/>
<name>A0ABQ1YJA7_9BACL</name>